<proteinExistence type="predicted"/>
<dbReference type="EMBL" id="VVIM01000005">
    <property type="protein sequence ID" value="KAB0798732.1"/>
    <property type="molecule type" value="Genomic_DNA"/>
</dbReference>
<sequence>MIKINNGVSYATEVHYGVPQGSVLGPTLFSVFVAPPMGGPPKLQSCKSNWDSLRLPSSISIRSFCSLSVKQAIIPFSVRSICLNIYHCRWVYNRLQLVEPQVGLFFQNGSVSIIGYLAETGTWLSFLFSYATVCSVFVLKRMVLQGFTLQPSSKSTHQ</sequence>
<organism evidence="2 3">
    <name type="scientific">Photinus pyralis</name>
    <name type="common">Common eastern firefly</name>
    <name type="synonym">Lampyris pyralis</name>
    <dbReference type="NCBI Taxonomy" id="7054"/>
    <lineage>
        <taxon>Eukaryota</taxon>
        <taxon>Metazoa</taxon>
        <taxon>Ecdysozoa</taxon>
        <taxon>Arthropoda</taxon>
        <taxon>Hexapoda</taxon>
        <taxon>Insecta</taxon>
        <taxon>Pterygota</taxon>
        <taxon>Neoptera</taxon>
        <taxon>Endopterygota</taxon>
        <taxon>Coleoptera</taxon>
        <taxon>Polyphaga</taxon>
        <taxon>Elateriformia</taxon>
        <taxon>Elateroidea</taxon>
        <taxon>Lampyridae</taxon>
        <taxon>Lampyrinae</taxon>
        <taxon>Photinus</taxon>
    </lineage>
</organism>
<keyword evidence="3" id="KW-1185">Reference proteome</keyword>
<dbReference type="InParanoid" id="A0A5N4AMZ8"/>
<protein>
    <recommendedName>
        <fullName evidence="4">Reverse transcriptase domain-containing protein</fullName>
    </recommendedName>
</protein>
<gene>
    <name evidence="2" type="ORF">PPYR_06612</name>
    <name evidence="1" type="ORF">PPYR_14913</name>
</gene>
<dbReference type="EMBL" id="VVIM01000944">
    <property type="protein sequence ID" value="KAB0790644.1"/>
    <property type="molecule type" value="Genomic_DNA"/>
</dbReference>
<comment type="caution">
    <text evidence="2">The sequence shown here is derived from an EMBL/GenBank/DDBJ whole genome shotgun (WGS) entry which is preliminary data.</text>
</comment>
<name>A0A5N4AMZ8_PHOPY</name>
<dbReference type="Proteomes" id="UP000327044">
    <property type="component" value="Unassembled WGS sequence"/>
</dbReference>
<evidence type="ECO:0000313" key="2">
    <source>
        <dbReference type="EMBL" id="KAB0798732.1"/>
    </source>
</evidence>
<reference evidence="2" key="2">
    <citation type="submission" date="2019-08" db="EMBL/GenBank/DDBJ databases">
        <authorList>
            <consortium name="Photinus pyralis genome working group"/>
            <person name="Fallon T.R."/>
            <person name="Sander Lower S.E."/>
            <person name="Weng J.-K."/>
        </authorList>
    </citation>
    <scope>NUCLEOTIDE SEQUENCE</scope>
    <source>
        <strain evidence="2">1611_PpyrPB1</strain>
        <tissue evidence="2">Whole body</tissue>
    </source>
</reference>
<evidence type="ECO:0000313" key="3">
    <source>
        <dbReference type="Proteomes" id="UP000327044"/>
    </source>
</evidence>
<evidence type="ECO:0000313" key="1">
    <source>
        <dbReference type="EMBL" id="KAB0790644.1"/>
    </source>
</evidence>
<dbReference type="AlphaFoldDB" id="A0A5N4AMZ8"/>
<accession>A0A5N4AMZ8</accession>
<reference evidence="2 3" key="1">
    <citation type="journal article" date="2018" name="Elife">
        <title>Firefly genomes illuminate parallel origins of bioluminescence in beetles.</title>
        <authorList>
            <person name="Fallon T.R."/>
            <person name="Lower S.E."/>
            <person name="Chang C.H."/>
            <person name="Bessho-Uehara M."/>
            <person name="Martin G.J."/>
            <person name="Bewick A.J."/>
            <person name="Behringer M."/>
            <person name="Debat H.J."/>
            <person name="Wong I."/>
            <person name="Day J.C."/>
            <person name="Suvorov A."/>
            <person name="Silva C.J."/>
            <person name="Stanger-Hall K.F."/>
            <person name="Hall D.W."/>
            <person name="Schmitz R.J."/>
            <person name="Nelson D.R."/>
            <person name="Lewis S.M."/>
            <person name="Shigenobu S."/>
            <person name="Bybee S.M."/>
            <person name="Larracuente A.M."/>
            <person name="Oba Y."/>
            <person name="Weng J.K."/>
        </authorList>
    </citation>
    <scope>NUCLEOTIDE SEQUENCE [LARGE SCALE GENOMIC DNA]</scope>
    <source>
        <strain evidence="2">1611_PpyrPB1</strain>
        <tissue evidence="2">Whole body</tissue>
    </source>
</reference>
<evidence type="ECO:0008006" key="4">
    <source>
        <dbReference type="Google" id="ProtNLM"/>
    </source>
</evidence>